<feature type="domain" description="Translation elongation factor EFTu/EF1A C-terminal" evidence="5">
    <location>
        <begin position="15"/>
        <end position="55"/>
    </location>
</feature>
<protein>
    <recommendedName>
        <fullName evidence="5">Translation elongation factor EFTu/EF1A C-terminal domain-containing protein</fullName>
    </recommendedName>
</protein>
<evidence type="ECO:0000259" key="5">
    <source>
        <dbReference type="Pfam" id="PF03143"/>
    </source>
</evidence>
<evidence type="ECO:0000256" key="3">
    <source>
        <dbReference type="ARBA" id="ARBA00022917"/>
    </source>
</evidence>
<keyword evidence="7" id="KW-1185">Reference proteome</keyword>
<evidence type="ECO:0000256" key="2">
    <source>
        <dbReference type="ARBA" id="ARBA00022768"/>
    </source>
</evidence>
<dbReference type="EMBL" id="BMNK01000004">
    <property type="protein sequence ID" value="GGP06592.1"/>
    <property type="molecule type" value="Genomic_DNA"/>
</dbReference>
<evidence type="ECO:0000313" key="7">
    <source>
        <dbReference type="Proteomes" id="UP000660745"/>
    </source>
</evidence>
<dbReference type="InterPro" id="IPR004160">
    <property type="entry name" value="Transl_elong_EFTu/EF1A_C"/>
</dbReference>
<accession>A0A918A3V8</accession>
<evidence type="ECO:0000256" key="1">
    <source>
        <dbReference type="ARBA" id="ARBA00022741"/>
    </source>
</evidence>
<evidence type="ECO:0000256" key="4">
    <source>
        <dbReference type="ARBA" id="ARBA00023134"/>
    </source>
</evidence>
<keyword evidence="1" id="KW-0547">Nucleotide-binding</keyword>
<dbReference type="InterPro" id="IPR009001">
    <property type="entry name" value="Transl_elong_EF1A/Init_IF2_C"/>
</dbReference>
<dbReference type="Gene3D" id="2.40.30.10">
    <property type="entry name" value="Translation factors"/>
    <property type="match status" value="1"/>
</dbReference>
<dbReference type="Proteomes" id="UP000660745">
    <property type="component" value="Unassembled WGS sequence"/>
</dbReference>
<proteinExistence type="predicted"/>
<dbReference type="GO" id="GO:0005525">
    <property type="term" value="F:GTP binding"/>
    <property type="evidence" value="ECO:0007669"/>
    <property type="project" value="UniProtKB-KW"/>
</dbReference>
<dbReference type="RefSeq" id="WP_372462255.1">
    <property type="nucleotide sequence ID" value="NZ_BMNK01000004.1"/>
</dbReference>
<keyword evidence="4" id="KW-0342">GTP-binding</keyword>
<sequence length="57" mass="5787">MTGVKTFGRTKERGEAGDTIEVPIQLGKAVALEPGLGFAIREGGLTVGAGTVLTVTD</sequence>
<reference evidence="6" key="1">
    <citation type="journal article" date="2014" name="Int. J. Syst. Evol. Microbiol.">
        <title>Complete genome sequence of Corynebacterium casei LMG S-19264T (=DSM 44701T), isolated from a smear-ripened cheese.</title>
        <authorList>
            <consortium name="US DOE Joint Genome Institute (JGI-PGF)"/>
            <person name="Walter F."/>
            <person name="Albersmeier A."/>
            <person name="Kalinowski J."/>
            <person name="Ruckert C."/>
        </authorList>
    </citation>
    <scope>NUCLEOTIDE SEQUENCE</scope>
    <source>
        <strain evidence="6">CGMCC 4.7430</strain>
    </source>
</reference>
<name>A0A918A3V8_9ACTN</name>
<dbReference type="GO" id="GO:0003746">
    <property type="term" value="F:translation elongation factor activity"/>
    <property type="evidence" value="ECO:0007669"/>
    <property type="project" value="UniProtKB-KW"/>
</dbReference>
<evidence type="ECO:0000313" key="6">
    <source>
        <dbReference type="EMBL" id="GGP06592.1"/>
    </source>
</evidence>
<reference evidence="6" key="2">
    <citation type="submission" date="2020-09" db="EMBL/GenBank/DDBJ databases">
        <authorList>
            <person name="Sun Q."/>
            <person name="Zhou Y."/>
        </authorList>
    </citation>
    <scope>NUCLEOTIDE SEQUENCE</scope>
    <source>
        <strain evidence="6">CGMCC 4.7430</strain>
    </source>
</reference>
<comment type="caution">
    <text evidence="6">The sequence shown here is derived from an EMBL/GenBank/DDBJ whole genome shotgun (WGS) entry which is preliminary data.</text>
</comment>
<dbReference type="SUPFAM" id="SSF50465">
    <property type="entry name" value="EF-Tu/eEF-1alpha/eIF2-gamma C-terminal domain"/>
    <property type="match status" value="1"/>
</dbReference>
<dbReference type="Pfam" id="PF03143">
    <property type="entry name" value="GTP_EFTU_D3"/>
    <property type="match status" value="1"/>
</dbReference>
<organism evidence="6 7">
    <name type="scientific">Nonomuraea glycinis</name>
    <dbReference type="NCBI Taxonomy" id="2047744"/>
    <lineage>
        <taxon>Bacteria</taxon>
        <taxon>Bacillati</taxon>
        <taxon>Actinomycetota</taxon>
        <taxon>Actinomycetes</taxon>
        <taxon>Streptosporangiales</taxon>
        <taxon>Streptosporangiaceae</taxon>
        <taxon>Nonomuraea</taxon>
    </lineage>
</organism>
<keyword evidence="3" id="KW-0648">Protein biosynthesis</keyword>
<keyword evidence="2" id="KW-0251">Elongation factor</keyword>
<gene>
    <name evidence="6" type="ORF">GCM10012278_30830</name>
</gene>
<dbReference type="AlphaFoldDB" id="A0A918A3V8"/>